<dbReference type="GO" id="GO:0016020">
    <property type="term" value="C:membrane"/>
    <property type="evidence" value="ECO:0007669"/>
    <property type="project" value="InterPro"/>
</dbReference>
<proteinExistence type="inferred from homology"/>
<evidence type="ECO:0000259" key="4">
    <source>
        <dbReference type="Pfam" id="PF00892"/>
    </source>
</evidence>
<organism evidence="5 6">
    <name type="scientific">Insulibacter thermoxylanivorax</name>
    <dbReference type="NCBI Taxonomy" id="2749268"/>
    <lineage>
        <taxon>Bacteria</taxon>
        <taxon>Bacillati</taxon>
        <taxon>Bacillota</taxon>
        <taxon>Bacilli</taxon>
        <taxon>Bacillales</taxon>
        <taxon>Paenibacillaceae</taxon>
        <taxon>Insulibacter</taxon>
    </lineage>
</organism>
<evidence type="ECO:0000313" key="6">
    <source>
        <dbReference type="Proteomes" id="UP000654993"/>
    </source>
</evidence>
<dbReference type="EMBL" id="BMAQ01000014">
    <property type="protein sequence ID" value="GFR38246.1"/>
    <property type="molecule type" value="Genomic_DNA"/>
</dbReference>
<dbReference type="Pfam" id="PF00892">
    <property type="entry name" value="EamA"/>
    <property type="match status" value="1"/>
</dbReference>
<evidence type="ECO:0000256" key="2">
    <source>
        <dbReference type="ARBA" id="ARBA00007362"/>
    </source>
</evidence>
<evidence type="ECO:0000256" key="1">
    <source>
        <dbReference type="ARBA" id="ARBA00004127"/>
    </source>
</evidence>
<feature type="transmembrane region" description="Helical" evidence="3">
    <location>
        <begin position="258"/>
        <end position="277"/>
    </location>
</feature>
<feature type="domain" description="EamA" evidence="4">
    <location>
        <begin position="2"/>
        <end position="130"/>
    </location>
</feature>
<keyword evidence="6" id="KW-1185">Reference proteome</keyword>
<gene>
    <name evidence="5" type="ORF">PRECH8_15420</name>
</gene>
<evidence type="ECO:0000313" key="5">
    <source>
        <dbReference type="EMBL" id="GFR38246.1"/>
    </source>
</evidence>
<name>A0A916QCJ2_9BACL</name>
<keyword evidence="3" id="KW-1133">Transmembrane helix</keyword>
<dbReference type="SUPFAM" id="SSF103481">
    <property type="entry name" value="Multidrug resistance efflux transporter EmrE"/>
    <property type="match status" value="1"/>
</dbReference>
<accession>A0A916QCJ2</accession>
<comment type="subcellular location">
    <subcellularLocation>
        <location evidence="1">Endomembrane system</location>
        <topology evidence="1">Multi-pass membrane protein</topology>
    </subcellularLocation>
</comment>
<feature type="transmembrane region" description="Helical" evidence="3">
    <location>
        <begin position="233"/>
        <end position="252"/>
    </location>
</feature>
<dbReference type="InterPro" id="IPR000620">
    <property type="entry name" value="EamA_dom"/>
</dbReference>
<evidence type="ECO:0000256" key="3">
    <source>
        <dbReference type="SAM" id="Phobius"/>
    </source>
</evidence>
<dbReference type="RefSeq" id="WP_200966497.1">
    <property type="nucleotide sequence ID" value="NZ_BMAQ01000014.1"/>
</dbReference>
<dbReference type="Proteomes" id="UP000654993">
    <property type="component" value="Unassembled WGS sequence"/>
</dbReference>
<comment type="caution">
    <text evidence="5">The sequence shown here is derived from an EMBL/GenBank/DDBJ whole genome shotgun (WGS) entry which is preliminary data.</text>
</comment>
<keyword evidence="3" id="KW-0472">Membrane</keyword>
<feature type="transmembrane region" description="Helical" evidence="3">
    <location>
        <begin position="56"/>
        <end position="76"/>
    </location>
</feature>
<comment type="similarity">
    <text evidence="2">Belongs to the EamA transporter family.</text>
</comment>
<feature type="transmembrane region" description="Helical" evidence="3">
    <location>
        <begin position="88"/>
        <end position="108"/>
    </location>
</feature>
<feature type="transmembrane region" description="Helical" evidence="3">
    <location>
        <begin position="172"/>
        <end position="192"/>
    </location>
</feature>
<feature type="transmembrane region" description="Helical" evidence="3">
    <location>
        <begin position="144"/>
        <end position="160"/>
    </location>
</feature>
<feature type="transmembrane region" description="Helical" evidence="3">
    <location>
        <begin position="6"/>
        <end position="23"/>
    </location>
</feature>
<sequence length="308" mass="33268">MWLVYALLAACCFGARGILYHWTSQRPIDRNFMLFGVFTSGAVISFIGTFVSGQQWTWPVAAGILMGIFSFTANASMYRGFAVGKASIIAIFTGLPSIVVAALAYLLWGETLTAWQFVALIIIICGVLCIQYSDDMSLNNLQGLKWGILAMLFFGFNDTMGKQAMLWEADVLPTLVCMFSTGAILFLTRWYLNGRKTASAAAAAIAKQETAASSEGGTAGAGAAAATWPLKKVFAWGLVVGLTNVSGMIFILPAFKLGVTGLVSAVVASNVLMILFYTRITTRIKFTRLEFTGIILAFSGIILLRLFM</sequence>
<reference evidence="5" key="1">
    <citation type="submission" date="2020-08" db="EMBL/GenBank/DDBJ databases">
        <authorList>
            <person name="Uke A."/>
            <person name="Chhe C."/>
            <person name="Baramee S."/>
            <person name="Kosugi A."/>
        </authorList>
    </citation>
    <scope>NUCLEOTIDE SEQUENCE</scope>
    <source>
        <strain evidence="5">DA-C8</strain>
    </source>
</reference>
<dbReference type="Gene3D" id="1.10.3730.20">
    <property type="match status" value="1"/>
</dbReference>
<feature type="transmembrane region" description="Helical" evidence="3">
    <location>
        <begin position="114"/>
        <end position="132"/>
    </location>
</feature>
<reference evidence="5" key="2">
    <citation type="journal article" date="2021" name="Data Brief">
        <title>Draft genome sequence data of the facultative, thermophilic, xylanolytic bacterium Paenibacillus sp. strain DA-C8.</title>
        <authorList>
            <person name="Chhe C."/>
            <person name="Uke A."/>
            <person name="Baramee S."/>
            <person name="Ungkulpasvich U."/>
            <person name="Tachaapaikoon C."/>
            <person name="Pason P."/>
            <person name="Waeonukul R."/>
            <person name="Ratanakhanokchai K."/>
            <person name="Kosugi A."/>
        </authorList>
    </citation>
    <scope>NUCLEOTIDE SEQUENCE</scope>
    <source>
        <strain evidence="5">DA-C8</strain>
    </source>
</reference>
<feature type="transmembrane region" description="Helical" evidence="3">
    <location>
        <begin position="289"/>
        <end position="307"/>
    </location>
</feature>
<dbReference type="InterPro" id="IPR037185">
    <property type="entry name" value="EmrE-like"/>
</dbReference>
<dbReference type="AlphaFoldDB" id="A0A916QCJ2"/>
<protein>
    <recommendedName>
        <fullName evidence="4">EamA domain-containing protein</fullName>
    </recommendedName>
</protein>
<feature type="transmembrane region" description="Helical" evidence="3">
    <location>
        <begin position="32"/>
        <end position="50"/>
    </location>
</feature>
<keyword evidence="3" id="KW-0812">Transmembrane</keyword>